<feature type="transmembrane region" description="Helical" evidence="11">
    <location>
        <begin position="24"/>
        <end position="44"/>
    </location>
</feature>
<dbReference type="AlphaFoldDB" id="A0AA37T566"/>
<dbReference type="EMBL" id="BSPD01000023">
    <property type="protein sequence ID" value="GLS25172.1"/>
    <property type="molecule type" value="Genomic_DNA"/>
</dbReference>
<dbReference type="GO" id="GO:0005354">
    <property type="term" value="F:galactose transmembrane transporter activity"/>
    <property type="evidence" value="ECO:0007669"/>
    <property type="project" value="InterPro"/>
</dbReference>
<dbReference type="PANTHER" id="PTHR43702:SF3">
    <property type="entry name" value="PROTEIN TSGA"/>
    <property type="match status" value="1"/>
</dbReference>
<feature type="transmembrane region" description="Helical" evidence="11">
    <location>
        <begin position="391"/>
        <end position="411"/>
    </location>
</feature>
<evidence type="ECO:0000256" key="7">
    <source>
        <dbReference type="ARBA" id="ARBA00022597"/>
    </source>
</evidence>
<name>A0AA37T566_9GAMM</name>
<evidence type="ECO:0000256" key="10">
    <source>
        <dbReference type="ARBA" id="ARBA00023136"/>
    </source>
</evidence>
<evidence type="ECO:0000256" key="4">
    <source>
        <dbReference type="ARBA" id="ARBA00022448"/>
    </source>
</evidence>
<dbReference type="Gene3D" id="1.20.1250.20">
    <property type="entry name" value="MFS general substrate transporter like domains"/>
    <property type="match status" value="2"/>
</dbReference>
<feature type="transmembrane region" description="Helical" evidence="11">
    <location>
        <begin position="282"/>
        <end position="300"/>
    </location>
</feature>
<protein>
    <submittedName>
        <fullName evidence="12">MFS transporter</fullName>
    </submittedName>
</protein>
<keyword evidence="8 11" id="KW-0812">Transmembrane</keyword>
<comment type="caution">
    <text evidence="12">The sequence shown here is derived from an EMBL/GenBank/DDBJ whole genome shotgun (WGS) entry which is preliminary data.</text>
</comment>
<feature type="transmembrane region" description="Helical" evidence="11">
    <location>
        <begin position="307"/>
        <end position="325"/>
    </location>
</feature>
<accession>A0AA37T566</accession>
<feature type="transmembrane region" description="Helical" evidence="11">
    <location>
        <begin position="56"/>
        <end position="77"/>
    </location>
</feature>
<keyword evidence="5" id="KW-1003">Cell membrane</keyword>
<keyword evidence="4" id="KW-0813">Transport</keyword>
<feature type="transmembrane region" description="Helical" evidence="11">
    <location>
        <begin position="331"/>
        <end position="354"/>
    </location>
</feature>
<gene>
    <name evidence="12" type="primary">fucP</name>
    <name evidence="12" type="ORF">GCM10007877_08860</name>
</gene>
<feature type="transmembrane region" description="Helical" evidence="11">
    <location>
        <begin position="119"/>
        <end position="138"/>
    </location>
</feature>
<feature type="transmembrane region" description="Helical" evidence="11">
    <location>
        <begin position="89"/>
        <end position="112"/>
    </location>
</feature>
<dbReference type="RefSeq" id="WP_232595289.1">
    <property type="nucleotide sequence ID" value="NZ_BSPD01000023.1"/>
</dbReference>
<keyword evidence="9 11" id="KW-1133">Transmembrane helix</keyword>
<feature type="transmembrane region" description="Helical" evidence="11">
    <location>
        <begin position="239"/>
        <end position="262"/>
    </location>
</feature>
<comment type="subcellular location">
    <subcellularLocation>
        <location evidence="2">Cell inner membrane</location>
        <topology evidence="2">Multi-pass membrane protein</topology>
    </subcellularLocation>
</comment>
<evidence type="ECO:0000256" key="9">
    <source>
        <dbReference type="ARBA" id="ARBA00022989"/>
    </source>
</evidence>
<evidence type="ECO:0000313" key="13">
    <source>
        <dbReference type="Proteomes" id="UP001156870"/>
    </source>
</evidence>
<dbReference type="InterPro" id="IPR005964">
    <property type="entry name" value="Glc/Gal_transptr_bac"/>
</dbReference>
<proteinExistence type="inferred from homology"/>
<dbReference type="NCBIfam" id="TIGR01272">
    <property type="entry name" value="gluP"/>
    <property type="match status" value="1"/>
</dbReference>
<evidence type="ECO:0000313" key="12">
    <source>
        <dbReference type="EMBL" id="GLS25172.1"/>
    </source>
</evidence>
<dbReference type="InterPro" id="IPR036259">
    <property type="entry name" value="MFS_trans_sf"/>
</dbReference>
<comment type="similarity">
    <text evidence="3">Belongs to the major facilitator superfamily. FHS transporter (TC 2.A.1.7) family.</text>
</comment>
<dbReference type="PANTHER" id="PTHR43702">
    <property type="entry name" value="L-FUCOSE-PROTON SYMPORTER"/>
    <property type="match status" value="1"/>
</dbReference>
<dbReference type="GO" id="GO:0005886">
    <property type="term" value="C:plasma membrane"/>
    <property type="evidence" value="ECO:0007669"/>
    <property type="project" value="UniProtKB-SubCell"/>
</dbReference>
<evidence type="ECO:0000256" key="5">
    <source>
        <dbReference type="ARBA" id="ARBA00022475"/>
    </source>
</evidence>
<evidence type="ECO:0000256" key="6">
    <source>
        <dbReference type="ARBA" id="ARBA00022519"/>
    </source>
</evidence>
<organism evidence="12 13">
    <name type="scientific">Marinibactrum halimedae</name>
    <dbReference type="NCBI Taxonomy" id="1444977"/>
    <lineage>
        <taxon>Bacteria</taxon>
        <taxon>Pseudomonadati</taxon>
        <taxon>Pseudomonadota</taxon>
        <taxon>Gammaproteobacteria</taxon>
        <taxon>Cellvibrionales</taxon>
        <taxon>Cellvibrionaceae</taxon>
        <taxon>Marinibactrum</taxon>
    </lineage>
</organism>
<dbReference type="CDD" id="cd17394">
    <property type="entry name" value="MFS_FucP_like"/>
    <property type="match status" value="1"/>
</dbReference>
<dbReference type="Pfam" id="PF07690">
    <property type="entry name" value="MFS_1"/>
    <property type="match status" value="1"/>
</dbReference>
<evidence type="ECO:0000256" key="3">
    <source>
        <dbReference type="ARBA" id="ARBA00009120"/>
    </source>
</evidence>
<dbReference type="GO" id="GO:0055056">
    <property type="term" value="F:D-glucose transmembrane transporter activity"/>
    <property type="evidence" value="ECO:0007669"/>
    <property type="project" value="InterPro"/>
</dbReference>
<evidence type="ECO:0000256" key="1">
    <source>
        <dbReference type="ARBA" id="ARBA00003321"/>
    </source>
</evidence>
<feature type="transmembrane region" description="Helical" evidence="11">
    <location>
        <begin position="366"/>
        <end position="385"/>
    </location>
</feature>
<dbReference type="SUPFAM" id="SSF103473">
    <property type="entry name" value="MFS general substrate transporter"/>
    <property type="match status" value="1"/>
</dbReference>
<evidence type="ECO:0000256" key="8">
    <source>
        <dbReference type="ARBA" id="ARBA00022692"/>
    </source>
</evidence>
<reference evidence="12 13" key="1">
    <citation type="journal article" date="2014" name="Int. J. Syst. Evol. Microbiol.">
        <title>Complete genome sequence of Corynebacterium casei LMG S-19264T (=DSM 44701T), isolated from a smear-ripened cheese.</title>
        <authorList>
            <consortium name="US DOE Joint Genome Institute (JGI-PGF)"/>
            <person name="Walter F."/>
            <person name="Albersmeier A."/>
            <person name="Kalinowski J."/>
            <person name="Ruckert C."/>
        </authorList>
    </citation>
    <scope>NUCLEOTIDE SEQUENCE [LARGE SCALE GENOMIC DNA]</scope>
    <source>
        <strain evidence="12 13">NBRC 110095</strain>
    </source>
</reference>
<comment type="function">
    <text evidence="1">Intake of glucose and galactose.</text>
</comment>
<evidence type="ECO:0000256" key="2">
    <source>
        <dbReference type="ARBA" id="ARBA00004429"/>
    </source>
</evidence>
<dbReference type="InterPro" id="IPR050375">
    <property type="entry name" value="MFS_TsgA-like"/>
</dbReference>
<dbReference type="GO" id="GO:1904659">
    <property type="term" value="P:D-glucose transmembrane transport"/>
    <property type="evidence" value="ECO:0007669"/>
    <property type="project" value="InterPro"/>
</dbReference>
<dbReference type="InterPro" id="IPR011701">
    <property type="entry name" value="MFS"/>
</dbReference>
<evidence type="ECO:0000256" key="11">
    <source>
        <dbReference type="SAM" id="Phobius"/>
    </source>
</evidence>
<dbReference type="Proteomes" id="UP001156870">
    <property type="component" value="Unassembled WGS sequence"/>
</dbReference>
<keyword evidence="6" id="KW-0997">Cell inner membrane</keyword>
<sequence length="433" mass="45584">MAGNIPITNTAQNAQAGSSGPSNYHFAFASMTTLFFIWGFITALNDILIPGLKAAFNLGYTQAMLVQFCFFGAYFIVSPFAGKLLEKIGYLNGITLGLSTIAVGCGIFYPAAELKMYPVFLLGLFVLASGITVLQVSANPYVAILGPERTAASRLNLAQAINSVGHTVGPQFGALLIFGAVHGEGVVDASAVQLPYLILAGAAIVTAIGFRFLHLPTIEPETHDASPQDSSASIWQQKVLVLGAVGIFLYVGAEVTIGSFLVNYFALPEIGNMTEQSASKMVSYYWGAAMIGRFIGAALTRIVKPTYVLAINAAFAIVLLVTTVMTEGNVAVWSVLAIGFFNSIMFPTIFTLAIRGLGPLTSRGSGLLCQAIVGGALLPLLQGFVADTSGVQVSFLVPIFAYVYIAWYALYGANLTSSSESHSSEKTASSKGA</sequence>
<keyword evidence="10 11" id="KW-0472">Membrane</keyword>
<feature type="transmembrane region" description="Helical" evidence="11">
    <location>
        <begin position="194"/>
        <end position="213"/>
    </location>
</feature>
<keyword evidence="13" id="KW-1185">Reference proteome</keyword>
<keyword evidence="7" id="KW-0762">Sugar transport</keyword>